<proteinExistence type="predicted"/>
<evidence type="ECO:0000313" key="2">
    <source>
        <dbReference type="EMBL" id="CAH1119377.1"/>
    </source>
</evidence>
<protein>
    <submittedName>
        <fullName evidence="2">Uncharacterized protein</fullName>
    </submittedName>
</protein>
<evidence type="ECO:0000256" key="1">
    <source>
        <dbReference type="SAM" id="MobiDB-lite"/>
    </source>
</evidence>
<reference evidence="2" key="1">
    <citation type="submission" date="2022-01" db="EMBL/GenBank/DDBJ databases">
        <authorList>
            <person name="King R."/>
        </authorList>
    </citation>
    <scope>NUCLEOTIDE SEQUENCE</scope>
</reference>
<reference evidence="2" key="2">
    <citation type="submission" date="2022-10" db="EMBL/GenBank/DDBJ databases">
        <authorList>
            <consortium name="ENA_rothamsted_submissions"/>
            <consortium name="culmorum"/>
            <person name="King R."/>
        </authorList>
    </citation>
    <scope>NUCLEOTIDE SEQUENCE</scope>
</reference>
<accession>A0A9P0GNE0</accession>
<feature type="region of interest" description="Disordered" evidence="1">
    <location>
        <begin position="1"/>
        <end position="37"/>
    </location>
</feature>
<dbReference type="AlphaFoldDB" id="A0A9P0GNE0"/>
<sequence>MSLTFRRVTKISKRSRKSQSKSRKSGKPPTSPSINDTPYLENFPSLNTVYKSDIFGTPIKYHFSCGSDQIWNMKYRVKCHVLVFMEEYRDKSVEELRWEDYQCNRRGRQLFEDKKYLKCLCFKEKDRDEFIASKSLDNSSSCLVDIDTAPTSITSFESYFNTEIINNQECKSDNPTIEITEAAVKSSVQAEEEDTSHPPVNVTIDLMKHSDSTTREEEIQIVKHNLLRFFENAEPDAKMPYDFLPQNPKFYLPCADVKFVYQNARPSISSLKANDSIQGFNSIVESPKPNLKPSSDSQTSLDMYEGLLEKKYSLDNKFCKDYFWNKINPYPGTAVTLGICRGKYALSGRCIVD</sequence>
<name>A0A9P0GNE0_PHACE</name>
<gene>
    <name evidence="2" type="ORF">PHAECO_LOCUS3653</name>
</gene>
<dbReference type="OrthoDB" id="3797628at2759"/>
<feature type="compositionally biased region" description="Basic residues" evidence="1">
    <location>
        <begin position="7"/>
        <end position="26"/>
    </location>
</feature>
<evidence type="ECO:0000313" key="3">
    <source>
        <dbReference type="Proteomes" id="UP001153737"/>
    </source>
</evidence>
<dbReference type="Proteomes" id="UP001153737">
    <property type="component" value="Chromosome 13"/>
</dbReference>
<dbReference type="EMBL" id="OU896719">
    <property type="protein sequence ID" value="CAH1119377.1"/>
    <property type="molecule type" value="Genomic_DNA"/>
</dbReference>
<dbReference type="Gene3D" id="1.10.10.2360">
    <property type="match status" value="1"/>
</dbReference>
<keyword evidence="3" id="KW-1185">Reference proteome</keyword>
<dbReference type="Pfam" id="PF21240">
    <property type="entry name" value="Nup98_GLEBS"/>
    <property type="match status" value="1"/>
</dbReference>
<organism evidence="2 3">
    <name type="scientific">Phaedon cochleariae</name>
    <name type="common">Mustard beetle</name>
    <dbReference type="NCBI Taxonomy" id="80249"/>
    <lineage>
        <taxon>Eukaryota</taxon>
        <taxon>Metazoa</taxon>
        <taxon>Ecdysozoa</taxon>
        <taxon>Arthropoda</taxon>
        <taxon>Hexapoda</taxon>
        <taxon>Insecta</taxon>
        <taxon>Pterygota</taxon>
        <taxon>Neoptera</taxon>
        <taxon>Endopterygota</taxon>
        <taxon>Coleoptera</taxon>
        <taxon>Polyphaga</taxon>
        <taxon>Cucujiformia</taxon>
        <taxon>Chrysomeloidea</taxon>
        <taxon>Chrysomelidae</taxon>
        <taxon>Chrysomelinae</taxon>
        <taxon>Chrysomelini</taxon>
        <taxon>Phaedon</taxon>
    </lineage>
</organism>